<dbReference type="CDD" id="cd07099">
    <property type="entry name" value="ALDH_DDALDH"/>
    <property type="match status" value="1"/>
</dbReference>
<dbReference type="FunFam" id="3.40.309.10:FF:000009">
    <property type="entry name" value="Aldehyde dehydrogenase A"/>
    <property type="match status" value="1"/>
</dbReference>
<dbReference type="InterPro" id="IPR012394">
    <property type="entry name" value="Aldehyde_DH_NAD(P)"/>
</dbReference>
<sequence>MALKAVAPAVQKTIDTYDETPAAAVNAVYERSHLAYQSWSKYSVEKRTSYLKRLRHILIDLQEEIADIISISTGKTKTDALTTEVMTAVDAIKHVEKEAPLILANEKVKTPLHFIGKTSYINRKPRGTVLIISPWNFPFQLALVPLIEALAAGNTVILKPSEETPMIGKLLQHLMSLLPDDVAQIVMGGKDLGGALTSEKPDYIHFTGSVSTGKHIQRQAADHLIPTTLELGGKDAMVVFNDAHIKRAAKAAVWGSFHHSGQVCLSIERVYVQSGIYNQFLTEVKRETAKIRQGQTEDSDIGSMTTTRQTNHVKRQVQDAVDKGAVIEAGRAPGDWKDDSPFIEPLILTSVNSDMDIMSDETFGPVMPIFSFHTEEEAVQLANSTSYGLGGSVFTSDIVKAERVTNHLVTGNVNINDVITSVANFNLPFGGVKNSGIGKYHGYEGIRSFCIETSVMADKGTSEDEITWYPSAGKYLLLKELTAGFWGRQRNWKSFIQTYMRLSKM</sequence>
<evidence type="ECO:0000256" key="6">
    <source>
        <dbReference type="RuleBase" id="RU003345"/>
    </source>
</evidence>
<evidence type="ECO:0000313" key="10">
    <source>
        <dbReference type="Proteomes" id="UP000275076"/>
    </source>
</evidence>
<dbReference type="Gene3D" id="3.40.605.10">
    <property type="entry name" value="Aldehyde Dehydrogenase, Chain A, domain 1"/>
    <property type="match status" value="1"/>
</dbReference>
<dbReference type="AlphaFoldDB" id="A0A428MZW9"/>
<dbReference type="GO" id="GO:0006081">
    <property type="term" value="P:aldehyde metabolic process"/>
    <property type="evidence" value="ECO:0007669"/>
    <property type="project" value="InterPro"/>
</dbReference>
<dbReference type="EMBL" id="RBVX01000022">
    <property type="protein sequence ID" value="RSL31668.1"/>
    <property type="molecule type" value="Genomic_DNA"/>
</dbReference>
<evidence type="ECO:0000256" key="5">
    <source>
        <dbReference type="PROSITE-ProRule" id="PRU10007"/>
    </source>
</evidence>
<gene>
    <name evidence="9" type="ORF">D7Z54_19700</name>
</gene>
<evidence type="ECO:0000256" key="7">
    <source>
        <dbReference type="SAM" id="MobiDB-lite"/>
    </source>
</evidence>
<dbReference type="InterPro" id="IPR029510">
    <property type="entry name" value="Ald_DH_CS_GLU"/>
</dbReference>
<proteinExistence type="inferred from homology"/>
<evidence type="ECO:0000256" key="1">
    <source>
        <dbReference type="ARBA" id="ARBA00009986"/>
    </source>
</evidence>
<reference evidence="9 10" key="1">
    <citation type="submission" date="2018-10" db="EMBL/GenBank/DDBJ databases">
        <title>Draft genome sequence of Bacillus salarius IM0101, isolated from a hypersaline soil in Inner Mongolia, China.</title>
        <authorList>
            <person name="Yamprayoonswat W."/>
            <person name="Boonvisut S."/>
            <person name="Jumpathong W."/>
            <person name="Sittihan S."/>
            <person name="Ruangsuj P."/>
            <person name="Wanthongcharoen S."/>
            <person name="Thongpramul N."/>
            <person name="Pimmason S."/>
            <person name="Yu B."/>
            <person name="Yasawong M."/>
        </authorList>
    </citation>
    <scope>NUCLEOTIDE SEQUENCE [LARGE SCALE GENOMIC DNA]</scope>
    <source>
        <strain evidence="9 10">IM0101</strain>
    </source>
</reference>
<keyword evidence="10" id="KW-1185">Reference proteome</keyword>
<dbReference type="SUPFAM" id="SSF53720">
    <property type="entry name" value="ALDH-like"/>
    <property type="match status" value="1"/>
</dbReference>
<dbReference type="PROSITE" id="PS00687">
    <property type="entry name" value="ALDEHYDE_DEHYDR_GLU"/>
    <property type="match status" value="1"/>
</dbReference>
<feature type="region of interest" description="Disordered" evidence="7">
    <location>
        <begin position="293"/>
        <end position="315"/>
    </location>
</feature>
<feature type="active site" evidence="4">
    <location>
        <position position="264"/>
    </location>
</feature>
<dbReference type="InterPro" id="IPR016162">
    <property type="entry name" value="Ald_DH_N"/>
</dbReference>
<dbReference type="RefSeq" id="WP_125558219.1">
    <property type="nucleotide sequence ID" value="NZ_RBVX01000022.1"/>
</dbReference>
<evidence type="ECO:0000256" key="3">
    <source>
        <dbReference type="PIRNR" id="PIRNR036492"/>
    </source>
</evidence>
<dbReference type="OrthoDB" id="9762913at2"/>
<protein>
    <recommendedName>
        <fullName evidence="3">Aldehyde dehydrogenase</fullName>
    </recommendedName>
</protein>
<dbReference type="InterPro" id="IPR016163">
    <property type="entry name" value="Ald_DH_C"/>
</dbReference>
<accession>A0A428MZW9</accession>
<comment type="similarity">
    <text evidence="1 3 6">Belongs to the aldehyde dehydrogenase family.</text>
</comment>
<evidence type="ECO:0000313" key="9">
    <source>
        <dbReference type="EMBL" id="RSL31668.1"/>
    </source>
</evidence>
<feature type="active site" evidence="4 5">
    <location>
        <position position="230"/>
    </location>
</feature>
<evidence type="ECO:0000259" key="8">
    <source>
        <dbReference type="Pfam" id="PF00171"/>
    </source>
</evidence>
<organism evidence="9 10">
    <name type="scientific">Salibacterium salarium</name>
    <dbReference type="NCBI Taxonomy" id="284579"/>
    <lineage>
        <taxon>Bacteria</taxon>
        <taxon>Bacillati</taxon>
        <taxon>Bacillota</taxon>
        <taxon>Bacilli</taxon>
        <taxon>Bacillales</taxon>
        <taxon>Bacillaceae</taxon>
    </lineage>
</organism>
<evidence type="ECO:0000256" key="2">
    <source>
        <dbReference type="ARBA" id="ARBA00023002"/>
    </source>
</evidence>
<dbReference type="InterPro" id="IPR015590">
    <property type="entry name" value="Aldehyde_DH_dom"/>
</dbReference>
<dbReference type="PIRSF" id="PIRSF036492">
    <property type="entry name" value="ALDH"/>
    <property type="match status" value="1"/>
</dbReference>
<comment type="caution">
    <text evidence="9">The sequence shown here is derived from an EMBL/GenBank/DDBJ whole genome shotgun (WGS) entry which is preliminary data.</text>
</comment>
<dbReference type="GO" id="GO:0016620">
    <property type="term" value="F:oxidoreductase activity, acting on the aldehyde or oxo group of donors, NAD or NADP as acceptor"/>
    <property type="evidence" value="ECO:0007669"/>
    <property type="project" value="InterPro"/>
</dbReference>
<dbReference type="InterPro" id="IPR016161">
    <property type="entry name" value="Ald_DH/histidinol_DH"/>
</dbReference>
<keyword evidence="2 3" id="KW-0560">Oxidoreductase</keyword>
<name>A0A428MZW9_9BACI</name>
<dbReference type="Gene3D" id="3.40.309.10">
    <property type="entry name" value="Aldehyde Dehydrogenase, Chain A, domain 2"/>
    <property type="match status" value="1"/>
</dbReference>
<feature type="domain" description="Aldehyde dehydrogenase" evidence="8">
    <location>
        <begin position="4"/>
        <end position="450"/>
    </location>
</feature>
<evidence type="ECO:0000256" key="4">
    <source>
        <dbReference type="PIRSR" id="PIRSR036492-1"/>
    </source>
</evidence>
<dbReference type="Pfam" id="PF00171">
    <property type="entry name" value="Aldedh"/>
    <property type="match status" value="1"/>
</dbReference>
<dbReference type="PANTHER" id="PTHR11699">
    <property type="entry name" value="ALDEHYDE DEHYDROGENASE-RELATED"/>
    <property type="match status" value="1"/>
</dbReference>
<dbReference type="Proteomes" id="UP000275076">
    <property type="component" value="Unassembled WGS sequence"/>
</dbReference>